<dbReference type="RefSeq" id="WP_308948672.1">
    <property type="nucleotide sequence ID" value="NZ_JARXHW010000005.1"/>
</dbReference>
<keyword evidence="3" id="KW-1185">Reference proteome</keyword>
<comment type="caution">
    <text evidence="2">The sequence shown here is derived from an EMBL/GenBank/DDBJ whole genome shotgun (WGS) entry which is preliminary data.</text>
</comment>
<dbReference type="InterPro" id="IPR036928">
    <property type="entry name" value="AS_sf"/>
</dbReference>
<evidence type="ECO:0000313" key="2">
    <source>
        <dbReference type="EMBL" id="MDQ8206573.1"/>
    </source>
</evidence>
<proteinExistence type="predicted"/>
<sequence length="431" mass="47697">MPDTQNSFAHWQQLAQDKPEQMAAQFIENCESLPPETRRALIAATPDQDSLTQNIKAACAQEDAPLRGVPYLLQDLFDVEELPTRCGAPFQDPFEAPLEDGSLLHHKLKSLGASLLGKTVPSEFGVDPRGRNLSFGDCPHADGLRYICGGGAGACAHAVSAGWAPIAFGLDSAAGIRIPAAFHGLFGFRMANNDYAREGVFPIIPSLESVGWMTAQLEDLQTSIEALFPSLTASTTEAPHGYLLNDPSIPLDADLKANMMELTRHLDVDDNPEPNRALCRSFKESGEAFATIESRELYAIHQYWIEEYRTRYPEHLLRRIEAGQICTAEKAEQATAIQQKIRETMSDFFNRYDYLILPISPQPTPDRANWSGQISNELNRLNAPASLTFLPALILPFPCDEGRHSALQLLLNPRKLHLCAKILQQVRGFYG</sequence>
<accession>A0ABU1AQY3</accession>
<reference evidence="2 3" key="1">
    <citation type="submission" date="2023-04" db="EMBL/GenBank/DDBJ databases">
        <title>A novel bacteria isolated from coastal sediment.</title>
        <authorList>
            <person name="Liu X.-J."/>
            <person name="Du Z.-J."/>
        </authorList>
    </citation>
    <scope>NUCLEOTIDE SEQUENCE [LARGE SCALE GENOMIC DNA]</scope>
    <source>
        <strain evidence="2 3">SDUM461003</strain>
    </source>
</reference>
<dbReference type="SUPFAM" id="SSF75304">
    <property type="entry name" value="Amidase signature (AS) enzymes"/>
    <property type="match status" value="1"/>
</dbReference>
<gene>
    <name evidence="2" type="ORF">QEH52_03575</name>
</gene>
<dbReference type="Gene3D" id="3.90.1300.10">
    <property type="entry name" value="Amidase signature (AS) domain"/>
    <property type="match status" value="1"/>
</dbReference>
<dbReference type="PANTHER" id="PTHR46310">
    <property type="entry name" value="AMIDASE 1"/>
    <property type="match status" value="1"/>
</dbReference>
<evidence type="ECO:0000313" key="3">
    <source>
        <dbReference type="Proteomes" id="UP001225316"/>
    </source>
</evidence>
<protein>
    <submittedName>
        <fullName evidence="2">Amidase family protein</fullName>
    </submittedName>
</protein>
<dbReference type="Pfam" id="PF01425">
    <property type="entry name" value="Amidase"/>
    <property type="match status" value="1"/>
</dbReference>
<name>A0ABU1AQY3_9BACT</name>
<organism evidence="2 3">
    <name type="scientific">Thalassobacterium maritimum</name>
    <dbReference type="NCBI Taxonomy" id="3041265"/>
    <lineage>
        <taxon>Bacteria</taxon>
        <taxon>Pseudomonadati</taxon>
        <taxon>Verrucomicrobiota</taxon>
        <taxon>Opitutia</taxon>
        <taxon>Puniceicoccales</taxon>
        <taxon>Coraliomargaritaceae</taxon>
        <taxon>Thalassobacterium</taxon>
    </lineage>
</organism>
<dbReference type="Proteomes" id="UP001225316">
    <property type="component" value="Unassembled WGS sequence"/>
</dbReference>
<dbReference type="EMBL" id="JARXHW010000005">
    <property type="protein sequence ID" value="MDQ8206573.1"/>
    <property type="molecule type" value="Genomic_DNA"/>
</dbReference>
<evidence type="ECO:0000259" key="1">
    <source>
        <dbReference type="Pfam" id="PF01425"/>
    </source>
</evidence>
<feature type="domain" description="Amidase" evidence="1">
    <location>
        <begin position="25"/>
        <end position="396"/>
    </location>
</feature>
<dbReference type="PANTHER" id="PTHR46310:SF7">
    <property type="entry name" value="AMIDASE 1"/>
    <property type="match status" value="1"/>
</dbReference>
<dbReference type="InterPro" id="IPR023631">
    <property type="entry name" value="Amidase_dom"/>
</dbReference>